<comment type="similarity">
    <text evidence="1">Belongs to the glycosyltransferase 2 family.</text>
</comment>
<reference evidence="5 6" key="1">
    <citation type="journal article" date="2021" name="Sci. Rep.">
        <title>The distribution of antibiotic resistance genes in chicken gut microbiota commensals.</title>
        <authorList>
            <person name="Juricova H."/>
            <person name="Matiasovicova J."/>
            <person name="Kubasova T."/>
            <person name="Cejkova D."/>
            <person name="Rychlik I."/>
        </authorList>
    </citation>
    <scope>NUCLEOTIDE SEQUENCE [LARGE SCALE GENOMIC DNA]</scope>
    <source>
        <strain evidence="5 6">An773</strain>
    </source>
</reference>
<keyword evidence="2" id="KW-0328">Glycosyltransferase</keyword>
<proteinExistence type="inferred from homology"/>
<dbReference type="RefSeq" id="WP_205155939.1">
    <property type="nucleotide sequence ID" value="NZ_JACLYY010000006.1"/>
</dbReference>
<dbReference type="SUPFAM" id="SSF53448">
    <property type="entry name" value="Nucleotide-diphospho-sugar transferases"/>
    <property type="match status" value="1"/>
</dbReference>
<keyword evidence="6" id="KW-1185">Reference proteome</keyword>
<dbReference type="Pfam" id="PF00535">
    <property type="entry name" value="Glycos_transf_2"/>
    <property type="match status" value="1"/>
</dbReference>
<comment type="caution">
    <text evidence="5">The sequence shown here is derived from an EMBL/GenBank/DDBJ whole genome shotgun (WGS) entry which is preliminary data.</text>
</comment>
<evidence type="ECO:0000313" key="5">
    <source>
        <dbReference type="EMBL" id="MBM6737932.1"/>
    </source>
</evidence>
<sequence length="281" mass="32843">MKKRPAVSVIMSVYNPNPFSQLEEAVDSVLEQTFSDFELLLYNDGSCEAVSERIRQLAKRDPRILYLEGDENRGIASGLNCCIGKARGKYIARMDGDDLLLPQRFERQVRFLEEHQEYGFVGTGAWLFDEDGIWGERLMREKPKREDFLCFSPYIHPSVMFRRSIFEKCGFYDESERVRRCEDYELFVRLHILGCRGYNLQERLICYREGADSWKKRKFCYRLDEMRFRSQGFQALGLTGGKAWICRFRPLAAGMIPRSAGRWLKRRQAALSYGGLQTDPD</sequence>
<evidence type="ECO:0000256" key="3">
    <source>
        <dbReference type="ARBA" id="ARBA00022679"/>
    </source>
</evidence>
<gene>
    <name evidence="5" type="ORF">H7U36_07430</name>
</gene>
<name>A0ABS2E8G7_9FIRM</name>
<dbReference type="PANTHER" id="PTHR43685:SF5">
    <property type="entry name" value="GLYCOSYLTRANSFERASE EPSE-RELATED"/>
    <property type="match status" value="1"/>
</dbReference>
<accession>A0ABS2E8G7</accession>
<dbReference type="InterPro" id="IPR029044">
    <property type="entry name" value="Nucleotide-diphossugar_trans"/>
</dbReference>
<dbReference type="EMBL" id="JACLYY010000006">
    <property type="protein sequence ID" value="MBM6737932.1"/>
    <property type="molecule type" value="Genomic_DNA"/>
</dbReference>
<feature type="domain" description="Glycosyltransferase 2-like" evidence="4">
    <location>
        <begin position="8"/>
        <end position="169"/>
    </location>
</feature>
<organism evidence="5 6">
    <name type="scientific">Faecalicatena fissicatena</name>
    <dbReference type="NCBI Taxonomy" id="290055"/>
    <lineage>
        <taxon>Bacteria</taxon>
        <taxon>Bacillati</taxon>
        <taxon>Bacillota</taxon>
        <taxon>Clostridia</taxon>
        <taxon>Lachnospirales</taxon>
        <taxon>Lachnospiraceae</taxon>
        <taxon>Faecalicatena</taxon>
    </lineage>
</organism>
<keyword evidence="3" id="KW-0808">Transferase</keyword>
<dbReference type="Proteomes" id="UP000716906">
    <property type="component" value="Unassembled WGS sequence"/>
</dbReference>
<dbReference type="Gene3D" id="3.90.550.10">
    <property type="entry name" value="Spore Coat Polysaccharide Biosynthesis Protein SpsA, Chain A"/>
    <property type="match status" value="1"/>
</dbReference>
<protein>
    <submittedName>
        <fullName evidence="5">Glycosyltransferase</fullName>
    </submittedName>
</protein>
<evidence type="ECO:0000313" key="6">
    <source>
        <dbReference type="Proteomes" id="UP000716906"/>
    </source>
</evidence>
<dbReference type="PANTHER" id="PTHR43685">
    <property type="entry name" value="GLYCOSYLTRANSFERASE"/>
    <property type="match status" value="1"/>
</dbReference>
<dbReference type="InterPro" id="IPR050834">
    <property type="entry name" value="Glycosyltransf_2"/>
</dbReference>
<dbReference type="InterPro" id="IPR001173">
    <property type="entry name" value="Glyco_trans_2-like"/>
</dbReference>
<evidence type="ECO:0000256" key="1">
    <source>
        <dbReference type="ARBA" id="ARBA00006739"/>
    </source>
</evidence>
<evidence type="ECO:0000259" key="4">
    <source>
        <dbReference type="Pfam" id="PF00535"/>
    </source>
</evidence>
<evidence type="ECO:0000256" key="2">
    <source>
        <dbReference type="ARBA" id="ARBA00022676"/>
    </source>
</evidence>